<dbReference type="EMBL" id="AGWN01000001">
    <property type="protein sequence ID" value="EPD30990.1"/>
    <property type="molecule type" value="Genomic_DNA"/>
</dbReference>
<evidence type="ECO:0000256" key="1">
    <source>
        <dbReference type="ARBA" id="ARBA00004141"/>
    </source>
</evidence>
<proteinExistence type="inferred from homology"/>
<keyword evidence="10" id="KW-1185">Reference proteome</keyword>
<name>A0A9W5RES5_9ACTO</name>
<evidence type="ECO:0000256" key="5">
    <source>
        <dbReference type="ARBA" id="ARBA00023136"/>
    </source>
</evidence>
<gene>
    <name evidence="9" type="ORF">HMPREF9238_00746</name>
</gene>
<comment type="similarity">
    <text evidence="2">Belongs to the GtrA family.</text>
</comment>
<keyword evidence="4 7" id="KW-1133">Transmembrane helix</keyword>
<protein>
    <recommendedName>
        <fullName evidence="8">GtrA/DPMS transmembrane domain-containing protein</fullName>
    </recommendedName>
</protein>
<comment type="subcellular location">
    <subcellularLocation>
        <location evidence="1">Membrane</location>
        <topology evidence="1">Multi-pass membrane protein</topology>
    </subcellularLocation>
</comment>
<dbReference type="GO" id="GO:0005886">
    <property type="term" value="C:plasma membrane"/>
    <property type="evidence" value="ECO:0007669"/>
    <property type="project" value="TreeGrafter"/>
</dbReference>
<comment type="caution">
    <text evidence="9">The sequence shown here is derived from an EMBL/GenBank/DDBJ whole genome shotgun (WGS) entry which is preliminary data.</text>
</comment>
<evidence type="ECO:0000256" key="6">
    <source>
        <dbReference type="SAM" id="MobiDB-lite"/>
    </source>
</evidence>
<keyword evidence="5 7" id="KW-0472">Membrane</keyword>
<dbReference type="AlphaFoldDB" id="A0A9W5RES5"/>
<evidence type="ECO:0000256" key="3">
    <source>
        <dbReference type="ARBA" id="ARBA00022692"/>
    </source>
</evidence>
<dbReference type="Pfam" id="PF04138">
    <property type="entry name" value="GtrA_DPMS_TM"/>
    <property type="match status" value="1"/>
</dbReference>
<evidence type="ECO:0000256" key="7">
    <source>
        <dbReference type="SAM" id="Phobius"/>
    </source>
</evidence>
<dbReference type="InterPro" id="IPR007267">
    <property type="entry name" value="GtrA_DPMS_TM"/>
</dbReference>
<dbReference type="Proteomes" id="UP000014387">
    <property type="component" value="Unassembled WGS sequence"/>
</dbReference>
<feature type="transmembrane region" description="Helical" evidence="7">
    <location>
        <begin position="44"/>
        <end position="63"/>
    </location>
</feature>
<feature type="transmembrane region" description="Helical" evidence="7">
    <location>
        <begin position="104"/>
        <end position="122"/>
    </location>
</feature>
<sequence length="172" mass="19018">MIENPQTPTPVDPSTPADPPAPAEPQAFAEPPRRKLIDATTWKFILVGIVNTIVGTSVMFLAYNWLGFGYWVSSALNYIIGSIVSFVLNKYFTFQNKERSLRQVWLFILNIAVCYLVAYGLAKPLVYALTSGLSVKVADNLSMGLGMILFVALNYAGQRFVVFASKTDATRK</sequence>
<feature type="domain" description="GtrA/DPMS transmembrane" evidence="8">
    <location>
        <begin position="43"/>
        <end position="163"/>
    </location>
</feature>
<reference evidence="9 10" key="1">
    <citation type="submission" date="2013-05" db="EMBL/GenBank/DDBJ databases">
        <title>The Genome Sequence of Actinomyces europaeus ACS-120-V-COL10B.</title>
        <authorList>
            <consortium name="The Broad Institute Genomics Platform"/>
            <person name="Earl A."/>
            <person name="Ward D."/>
            <person name="Feldgarden M."/>
            <person name="Gevers D."/>
            <person name="Saerens B."/>
            <person name="Vaneechoutte M."/>
            <person name="Walker B."/>
            <person name="Young S."/>
            <person name="Zeng Q."/>
            <person name="Gargeya S."/>
            <person name="Fitzgerald M."/>
            <person name="Haas B."/>
            <person name="Abouelleil A."/>
            <person name="Allen A.W."/>
            <person name="Alvarado L."/>
            <person name="Arachchi H.M."/>
            <person name="Berlin A.M."/>
            <person name="Chapman S.B."/>
            <person name="Gainer-Dewar J."/>
            <person name="Goldberg J."/>
            <person name="Griggs A."/>
            <person name="Gujja S."/>
            <person name="Hansen M."/>
            <person name="Howarth C."/>
            <person name="Imamovic A."/>
            <person name="Ireland A."/>
            <person name="Larimer J."/>
            <person name="McCowan C."/>
            <person name="Murphy C."/>
            <person name="Pearson M."/>
            <person name="Poon T.W."/>
            <person name="Priest M."/>
            <person name="Roberts A."/>
            <person name="Saif S."/>
            <person name="Shea T."/>
            <person name="Sisk P."/>
            <person name="Sykes S."/>
            <person name="Wortman J."/>
            <person name="Nusbaum C."/>
            <person name="Birren B."/>
        </authorList>
    </citation>
    <scope>NUCLEOTIDE SEQUENCE [LARGE SCALE GENOMIC DNA]</scope>
    <source>
        <strain evidence="9 10">ACS-120-V-Col10b</strain>
    </source>
</reference>
<accession>A0A9W5RES5</accession>
<feature type="compositionally biased region" description="Pro residues" evidence="6">
    <location>
        <begin position="7"/>
        <end position="23"/>
    </location>
</feature>
<feature type="region of interest" description="Disordered" evidence="6">
    <location>
        <begin position="1"/>
        <end position="28"/>
    </location>
</feature>
<evidence type="ECO:0000259" key="8">
    <source>
        <dbReference type="Pfam" id="PF04138"/>
    </source>
</evidence>
<feature type="transmembrane region" description="Helical" evidence="7">
    <location>
        <begin position="69"/>
        <end position="92"/>
    </location>
</feature>
<keyword evidence="3 7" id="KW-0812">Transmembrane</keyword>
<organism evidence="9 10">
    <name type="scientific">Gleimia europaea ACS-120-V-Col10b</name>
    <dbReference type="NCBI Taxonomy" id="883069"/>
    <lineage>
        <taxon>Bacteria</taxon>
        <taxon>Bacillati</taxon>
        <taxon>Actinomycetota</taxon>
        <taxon>Actinomycetes</taxon>
        <taxon>Actinomycetales</taxon>
        <taxon>Actinomycetaceae</taxon>
        <taxon>Gleimia</taxon>
    </lineage>
</organism>
<dbReference type="PANTHER" id="PTHR38459:SF1">
    <property type="entry name" value="PROPHAGE BACTOPRENOL-LINKED GLUCOSE TRANSLOCASE HOMOLOG"/>
    <property type="match status" value="1"/>
</dbReference>
<dbReference type="GO" id="GO:0000271">
    <property type="term" value="P:polysaccharide biosynthetic process"/>
    <property type="evidence" value="ECO:0007669"/>
    <property type="project" value="InterPro"/>
</dbReference>
<dbReference type="PANTHER" id="PTHR38459">
    <property type="entry name" value="PROPHAGE BACTOPRENOL-LINKED GLUCOSE TRANSLOCASE HOMOLOG"/>
    <property type="match status" value="1"/>
</dbReference>
<evidence type="ECO:0000256" key="2">
    <source>
        <dbReference type="ARBA" id="ARBA00009399"/>
    </source>
</evidence>
<dbReference type="InterPro" id="IPR051401">
    <property type="entry name" value="GtrA_CellWall_Glycosyl"/>
</dbReference>
<evidence type="ECO:0000313" key="10">
    <source>
        <dbReference type="Proteomes" id="UP000014387"/>
    </source>
</evidence>
<dbReference type="RefSeq" id="WP_016444102.1">
    <property type="nucleotide sequence ID" value="NZ_KE150266.1"/>
</dbReference>
<evidence type="ECO:0000256" key="4">
    <source>
        <dbReference type="ARBA" id="ARBA00022989"/>
    </source>
</evidence>
<evidence type="ECO:0000313" key="9">
    <source>
        <dbReference type="EMBL" id="EPD30990.1"/>
    </source>
</evidence>
<feature type="transmembrane region" description="Helical" evidence="7">
    <location>
        <begin position="142"/>
        <end position="162"/>
    </location>
</feature>